<dbReference type="Proteomes" id="UP000000461">
    <property type="component" value="Segment"/>
</dbReference>
<dbReference type="EMBL" id="JX100814">
    <property type="protein sequence ID" value="AFU86730.1"/>
    <property type="molecule type" value="Genomic_DNA"/>
</dbReference>
<evidence type="ECO:0000313" key="1">
    <source>
        <dbReference type="EMBL" id="AFU86730.1"/>
    </source>
</evidence>
<keyword evidence="2" id="KW-1185">Reference proteome</keyword>
<name>K4JR15_9CAUD</name>
<proteinExistence type="predicted"/>
<reference evidence="1 2" key="1">
    <citation type="journal article" date="2012" name="BMC Genomics">
        <title>The Caulobacter crescentus phage phiCbK: genomics of a canonical phage.</title>
        <authorList>
            <person name="Gill J.J."/>
            <person name="Berry J.D."/>
            <person name="Russell W.K."/>
            <person name="Lessor L."/>
            <person name="Escobar Garcia D.A."/>
            <person name="Hernandez D."/>
            <person name="Kane A."/>
            <person name="Keene J."/>
            <person name="Maddox M."/>
            <person name="Martin R."/>
            <person name="Mohan S."/>
            <person name="Thorn A.M."/>
            <person name="Russell D.H."/>
            <person name="Young R."/>
        </authorList>
    </citation>
    <scope>NUCLEOTIDE SEQUENCE [LARGE SCALE GENOMIC DNA]</scope>
</reference>
<protein>
    <submittedName>
        <fullName evidence="1">Uncharacterized protein</fullName>
    </submittedName>
</protein>
<evidence type="ECO:0000313" key="2">
    <source>
        <dbReference type="Proteomes" id="UP000000461"/>
    </source>
</evidence>
<sequence>MIDYVYRKDPRGSDYGAQRMDLSEALAVVAAEKQDFLIRLVEVLHENNLLRDADVLELLGKGWGLEAYDVLHVDD</sequence>
<dbReference type="OrthoDB" id="36355at10239"/>
<accession>K4JR15</accession>
<gene>
    <name evidence="1" type="ORF">CcrRogue_gp248</name>
</gene>
<organism evidence="1 2">
    <name type="scientific">Caulobacter phage CcrRogue</name>
    <dbReference type="NCBI Taxonomy" id="2927986"/>
    <lineage>
        <taxon>Viruses</taxon>
        <taxon>Duplodnaviria</taxon>
        <taxon>Heunggongvirae</taxon>
        <taxon>Uroviricota</taxon>
        <taxon>Caudoviricetes</taxon>
        <taxon>Jeanschmidtviridae</taxon>
        <taxon>Poindextervirus</taxon>
        <taxon>Poindextervirus rogue</taxon>
    </lineage>
</organism>
<dbReference type="KEGG" id="vg:13996029"/>